<dbReference type="InterPro" id="IPR006016">
    <property type="entry name" value="UspA"/>
</dbReference>
<dbReference type="Pfam" id="PF00582">
    <property type="entry name" value="Usp"/>
    <property type="match status" value="1"/>
</dbReference>
<dbReference type="AlphaFoldDB" id="A0A830FF79"/>
<evidence type="ECO:0000313" key="3">
    <source>
        <dbReference type="Proteomes" id="UP000607197"/>
    </source>
</evidence>
<keyword evidence="3" id="KW-1185">Reference proteome</keyword>
<dbReference type="InterPro" id="IPR006015">
    <property type="entry name" value="Universal_stress_UspA"/>
</dbReference>
<dbReference type="PRINTS" id="PR01438">
    <property type="entry name" value="UNVRSLSTRESS"/>
</dbReference>
<dbReference type="SUPFAM" id="SSF52402">
    <property type="entry name" value="Adenine nucleotide alpha hydrolases-like"/>
    <property type="match status" value="1"/>
</dbReference>
<sequence>MTKVLVPVKILEGESVTPGLFDLLSTVDVVVLGYYEVPDQTPAEQAKLQFEERAQAKLDELRRGFADAGGDAETRLAFTGEAEQTIARVTVEADCDAIVHPGVAHDADRLLVPFVGRADVGTVVDFVAALVGDRDITVSALGLDEAVSREEIRNALDAAGLDTADLTMQPESTGDAIAAIADLAVDYDLVVMGEPKPTLSEWVFGDLEDRVARESLGPVVVVRARD</sequence>
<comment type="caution">
    <text evidence="2">The sequence shown here is derived from an EMBL/GenBank/DDBJ whole genome shotgun (WGS) entry which is preliminary data.</text>
</comment>
<feature type="domain" description="UspA" evidence="1">
    <location>
        <begin position="153"/>
        <end position="223"/>
    </location>
</feature>
<proteinExistence type="predicted"/>
<evidence type="ECO:0000313" key="2">
    <source>
        <dbReference type="EMBL" id="GGL47371.1"/>
    </source>
</evidence>
<dbReference type="Proteomes" id="UP000607197">
    <property type="component" value="Unassembled WGS sequence"/>
</dbReference>
<dbReference type="OrthoDB" id="157328at2157"/>
<organism evidence="2 3">
    <name type="scientific">Halocalculus aciditolerans</name>
    <dbReference type="NCBI Taxonomy" id="1383812"/>
    <lineage>
        <taxon>Archaea</taxon>
        <taxon>Methanobacteriati</taxon>
        <taxon>Methanobacteriota</taxon>
        <taxon>Stenosarchaea group</taxon>
        <taxon>Halobacteria</taxon>
        <taxon>Halobacteriales</taxon>
        <taxon>Halobacteriaceae</taxon>
        <taxon>Halocalculus</taxon>
    </lineage>
</organism>
<gene>
    <name evidence="2" type="primary">usp12</name>
    <name evidence="2" type="ORF">GCM10009039_02060</name>
</gene>
<reference evidence="2" key="2">
    <citation type="submission" date="2020-09" db="EMBL/GenBank/DDBJ databases">
        <authorList>
            <person name="Sun Q."/>
            <person name="Ohkuma M."/>
        </authorList>
    </citation>
    <scope>NUCLEOTIDE SEQUENCE</scope>
    <source>
        <strain evidence="2">JCM 19596</strain>
    </source>
</reference>
<name>A0A830FF79_9EURY</name>
<evidence type="ECO:0000259" key="1">
    <source>
        <dbReference type="Pfam" id="PF00582"/>
    </source>
</evidence>
<dbReference type="Gene3D" id="3.40.50.12370">
    <property type="match status" value="1"/>
</dbReference>
<dbReference type="EMBL" id="BMPG01000001">
    <property type="protein sequence ID" value="GGL47371.1"/>
    <property type="molecule type" value="Genomic_DNA"/>
</dbReference>
<dbReference type="RefSeq" id="WP_188974948.1">
    <property type="nucleotide sequence ID" value="NZ_BMPG01000001.1"/>
</dbReference>
<accession>A0A830FF79</accession>
<reference evidence="2" key="1">
    <citation type="journal article" date="2014" name="Int. J. Syst. Evol. Microbiol.">
        <title>Complete genome sequence of Corynebacterium casei LMG S-19264T (=DSM 44701T), isolated from a smear-ripened cheese.</title>
        <authorList>
            <consortium name="US DOE Joint Genome Institute (JGI-PGF)"/>
            <person name="Walter F."/>
            <person name="Albersmeier A."/>
            <person name="Kalinowski J."/>
            <person name="Ruckert C."/>
        </authorList>
    </citation>
    <scope>NUCLEOTIDE SEQUENCE</scope>
    <source>
        <strain evidence="2">JCM 19596</strain>
    </source>
</reference>
<protein>
    <submittedName>
        <fullName evidence="2">Universal stress protein</fullName>
    </submittedName>
</protein>